<dbReference type="PANTHER" id="PTHR11575">
    <property type="entry name" value="5'-NUCLEOTIDASE-RELATED"/>
    <property type="match status" value="1"/>
</dbReference>
<feature type="domain" description="Calcineurin-like phosphoesterase" evidence="7">
    <location>
        <begin position="25"/>
        <end position="241"/>
    </location>
</feature>
<accession>A0A225QQ86</accession>
<dbReference type="InterPro" id="IPR029052">
    <property type="entry name" value="Metallo-depent_PP-like"/>
</dbReference>
<dbReference type="SUPFAM" id="SSF56300">
    <property type="entry name" value="Metallo-dependent phosphatases"/>
    <property type="match status" value="1"/>
</dbReference>
<evidence type="ECO:0000256" key="2">
    <source>
        <dbReference type="ARBA" id="ARBA00022723"/>
    </source>
</evidence>
<evidence type="ECO:0000313" key="9">
    <source>
        <dbReference type="EMBL" id="KHQ52990.1"/>
    </source>
</evidence>
<protein>
    <submittedName>
        <fullName evidence="9">Putative Ser/Thr protein phosphatase/nucleotidase</fullName>
    </submittedName>
</protein>
<keyword evidence="3 6" id="KW-0732">Signal</keyword>
<dbReference type="Gene3D" id="3.90.780.10">
    <property type="entry name" value="5'-Nucleotidase, C-terminal domain"/>
    <property type="match status" value="1"/>
</dbReference>
<dbReference type="PROSITE" id="PS00786">
    <property type="entry name" value="5_NUCLEOTIDASE_2"/>
    <property type="match status" value="1"/>
</dbReference>
<evidence type="ECO:0000256" key="6">
    <source>
        <dbReference type="RuleBase" id="RU362119"/>
    </source>
</evidence>
<dbReference type="FunFam" id="3.60.21.10:FF:000020">
    <property type="entry name" value="NT5E isoform 4"/>
    <property type="match status" value="1"/>
</dbReference>
<feature type="chain" id="PRO_5031676134" evidence="6">
    <location>
        <begin position="22"/>
        <end position="518"/>
    </location>
</feature>
<name>A0A0B3RPC8_9RHOB</name>
<keyword evidence="5 6" id="KW-0378">Hydrolase</keyword>
<dbReference type="STRING" id="561184.SAMN05216376_110154"/>
<dbReference type="Pfam" id="PF00149">
    <property type="entry name" value="Metallophos"/>
    <property type="match status" value="1"/>
</dbReference>
<dbReference type="InterPro" id="IPR006179">
    <property type="entry name" value="5_nucleotidase/apyrase"/>
</dbReference>
<dbReference type="InterPro" id="IPR008334">
    <property type="entry name" value="5'-Nucleotdase_C"/>
</dbReference>
<comment type="caution">
    <text evidence="9">The sequence shown here is derived from an EMBL/GenBank/DDBJ whole genome shotgun (WGS) entry which is preliminary data.</text>
</comment>
<dbReference type="PATRIC" id="fig|1515334.3.peg.2552"/>
<dbReference type="InterPro" id="IPR036907">
    <property type="entry name" value="5'-Nucleotdase_C_sf"/>
</dbReference>
<dbReference type="CDD" id="cd07409">
    <property type="entry name" value="MPP_CD73_N"/>
    <property type="match status" value="1"/>
</dbReference>
<dbReference type="PANTHER" id="PTHR11575:SF24">
    <property type="entry name" value="5'-NUCLEOTIDASE"/>
    <property type="match status" value="1"/>
</dbReference>
<gene>
    <name evidence="9" type="ORF">OA50_02534</name>
</gene>
<dbReference type="InterPro" id="IPR006146">
    <property type="entry name" value="5'-Nucleotdase_CS"/>
</dbReference>
<dbReference type="Pfam" id="PF02872">
    <property type="entry name" value="5_nucleotid_C"/>
    <property type="match status" value="1"/>
</dbReference>
<evidence type="ECO:0000256" key="3">
    <source>
        <dbReference type="ARBA" id="ARBA00022729"/>
    </source>
</evidence>
<organism evidence="9 10">
    <name type="scientific">Mameliella alba</name>
    <dbReference type="NCBI Taxonomy" id="561184"/>
    <lineage>
        <taxon>Bacteria</taxon>
        <taxon>Pseudomonadati</taxon>
        <taxon>Pseudomonadota</taxon>
        <taxon>Alphaproteobacteria</taxon>
        <taxon>Rhodobacterales</taxon>
        <taxon>Roseobacteraceae</taxon>
        <taxon>Mameliella</taxon>
    </lineage>
</organism>
<dbReference type="GO" id="GO:0009166">
    <property type="term" value="P:nucleotide catabolic process"/>
    <property type="evidence" value="ECO:0007669"/>
    <property type="project" value="InterPro"/>
</dbReference>
<dbReference type="InterPro" id="IPR004843">
    <property type="entry name" value="Calcineurin-like_PHP"/>
</dbReference>
<keyword evidence="10" id="KW-1185">Reference proteome</keyword>
<dbReference type="Proteomes" id="UP000030960">
    <property type="component" value="Unassembled WGS sequence"/>
</dbReference>
<dbReference type="PROSITE" id="PS00785">
    <property type="entry name" value="5_NUCLEOTIDASE_1"/>
    <property type="match status" value="1"/>
</dbReference>
<reference evidence="9 10" key="1">
    <citation type="submission" date="2014-10" db="EMBL/GenBank/DDBJ databases">
        <title>Genome sequence of Ponticoccus sp. strain UMTAT08 isolated from clonal culture of toxic dinoflagellate Alexandrium tamiyavanichii.</title>
        <authorList>
            <person name="Gan H.Y."/>
            <person name="Muhd D.-D."/>
            <person name="Mohd Noor M.E."/>
            <person name="Yeong Y.S."/>
            <person name="Usup G."/>
        </authorList>
    </citation>
    <scope>NUCLEOTIDE SEQUENCE [LARGE SCALE GENOMIC DNA]</scope>
    <source>
        <strain evidence="9 10">UMTAT08</strain>
    </source>
</reference>
<dbReference type="RefSeq" id="WP_043141747.1">
    <property type="nucleotide sequence ID" value="NZ_JAHVJH010000009.1"/>
</dbReference>
<keyword evidence="4 6" id="KW-0547">Nucleotide-binding</keyword>
<dbReference type="SUPFAM" id="SSF55816">
    <property type="entry name" value="5'-nucleotidase (syn. UDP-sugar hydrolase), C-terminal domain"/>
    <property type="match status" value="1"/>
</dbReference>
<accession>A0A0B3RPC8</accession>
<dbReference type="PRINTS" id="PR01607">
    <property type="entry name" value="APYRASEFAMLY"/>
</dbReference>
<feature type="signal peptide" evidence="6">
    <location>
        <begin position="1"/>
        <end position="21"/>
    </location>
</feature>
<dbReference type="GO" id="GO:0016788">
    <property type="term" value="F:hydrolase activity, acting on ester bonds"/>
    <property type="evidence" value="ECO:0007669"/>
    <property type="project" value="InterPro"/>
</dbReference>
<sequence>MTRTLMSGAAALALMASAAQADYSLTILHTNDFHARFEPISKYDSGCSSEDNDEGKCFGGSARLITAINEAKARTNNHILVDGGDQFQGTLFYTYYKGKLAAEMMNLMGYDAMTVGNHEFDDGPEVLRGFMDAVEFPVLMSNADVSGEPLLADALMKSTVIERGGEKLGLIGLTPQDTDELASPGDNIIFTDPSDAVQGEVDKLTEMGVNKIIVLSHSGYGVDQTVAANTTGVDVIVGGHSNTLLGEMDGAAGAYPTVVNGVQIVQAYAYGKYLGELNVTFNDAGEVISASGGPLLIDAAVAEDGDVKARIAEAAKPLDEIRNKVVAEAAEAIEGNRDVCRAMECSMGNLVADAMLDRVKDQGIDVAIANSGGLRASIDAGEVTMGEVLTVLPFQNTLSTFQITGATLVEALENGVSQIEEGAGRFPQVAGMTFTVDPSAEPGSRISDVMVGGAPVEMDKLYGAVSNNYVRNGGDGYAMFKDAQNAYDFGPDLADVTAEYLAKEGPYQPYTDGRITMK</sequence>
<dbReference type="AlphaFoldDB" id="A0A0B3RPC8"/>
<dbReference type="GO" id="GO:0046872">
    <property type="term" value="F:metal ion binding"/>
    <property type="evidence" value="ECO:0007669"/>
    <property type="project" value="UniProtKB-KW"/>
</dbReference>
<dbReference type="EMBL" id="JSUQ01000009">
    <property type="protein sequence ID" value="KHQ52990.1"/>
    <property type="molecule type" value="Genomic_DNA"/>
</dbReference>
<proteinExistence type="inferred from homology"/>
<feature type="domain" description="5'-Nucleotidase C-terminal" evidence="8">
    <location>
        <begin position="326"/>
        <end position="482"/>
    </location>
</feature>
<evidence type="ECO:0000259" key="8">
    <source>
        <dbReference type="Pfam" id="PF02872"/>
    </source>
</evidence>
<dbReference type="GO" id="GO:0000166">
    <property type="term" value="F:nucleotide binding"/>
    <property type="evidence" value="ECO:0007669"/>
    <property type="project" value="UniProtKB-KW"/>
</dbReference>
<evidence type="ECO:0000256" key="4">
    <source>
        <dbReference type="ARBA" id="ARBA00022741"/>
    </source>
</evidence>
<comment type="similarity">
    <text evidence="1 6">Belongs to the 5'-nucleotidase family.</text>
</comment>
<dbReference type="Gene3D" id="3.60.21.10">
    <property type="match status" value="1"/>
</dbReference>
<evidence type="ECO:0000259" key="7">
    <source>
        <dbReference type="Pfam" id="PF00149"/>
    </source>
</evidence>
<dbReference type="OrthoDB" id="9803927at2"/>
<evidence type="ECO:0000256" key="1">
    <source>
        <dbReference type="ARBA" id="ARBA00006654"/>
    </source>
</evidence>
<evidence type="ECO:0000256" key="5">
    <source>
        <dbReference type="ARBA" id="ARBA00022801"/>
    </source>
</evidence>
<keyword evidence="2" id="KW-0479">Metal-binding</keyword>
<evidence type="ECO:0000313" key="10">
    <source>
        <dbReference type="Proteomes" id="UP000030960"/>
    </source>
</evidence>